<dbReference type="GO" id="GO:0035145">
    <property type="term" value="C:exon-exon junction complex"/>
    <property type="evidence" value="ECO:0007669"/>
    <property type="project" value="TreeGrafter"/>
</dbReference>
<feature type="compositionally biased region" description="Low complexity" evidence="3">
    <location>
        <begin position="177"/>
        <end position="190"/>
    </location>
</feature>
<dbReference type="SMART" id="SM01273">
    <property type="entry name" value="Mago-bind"/>
    <property type="match status" value="1"/>
</dbReference>
<accession>A0A8C4Q483</accession>
<dbReference type="InterPro" id="IPR015362">
    <property type="entry name" value="WIBG_mago-bd"/>
</dbReference>
<dbReference type="InterPro" id="IPR036348">
    <property type="entry name" value="WIBG_N_sf"/>
</dbReference>
<feature type="region of interest" description="Disordered" evidence="3">
    <location>
        <begin position="67"/>
        <end position="195"/>
    </location>
</feature>
<reference evidence="5" key="1">
    <citation type="submission" date="2025-08" db="UniProtKB">
        <authorList>
            <consortium name="Ensembl"/>
        </authorList>
    </citation>
    <scope>IDENTIFICATION</scope>
</reference>
<name>A0A8C4Q483_EPTBU</name>
<evidence type="ECO:0000259" key="4">
    <source>
        <dbReference type="SMART" id="SM01273"/>
    </source>
</evidence>
<feature type="compositionally biased region" description="Low complexity" evidence="3">
    <location>
        <begin position="120"/>
        <end position="169"/>
    </location>
</feature>
<dbReference type="InterPro" id="IPR039333">
    <property type="entry name" value="PYM1"/>
</dbReference>
<protein>
    <submittedName>
        <fullName evidence="5">PYM homolog 1, exon junction complex associated factor</fullName>
    </submittedName>
</protein>
<comment type="similarity">
    <text evidence="1">Belongs to the pym family.</text>
</comment>
<evidence type="ECO:0000256" key="2">
    <source>
        <dbReference type="ARBA" id="ARBA00025900"/>
    </source>
</evidence>
<feature type="domain" description="WIBG Mago-binding" evidence="4">
    <location>
        <begin position="23"/>
        <end position="49"/>
    </location>
</feature>
<reference evidence="5" key="2">
    <citation type="submission" date="2025-09" db="UniProtKB">
        <authorList>
            <consortium name="Ensembl"/>
        </authorList>
    </citation>
    <scope>IDENTIFICATION</scope>
</reference>
<dbReference type="AlphaFoldDB" id="A0A8C4Q483"/>
<sequence length="212" mass="24490">MLNSYTRLYNLTPAVRDLVYKRLSVFIPATQRPDGTWRKARRVKDGYVPQEEIPVYENKYVKFFKSKPQLPPGLSAEDADERRVSSKIPDAGANDAVDSLTSKSARRNQRRKEKRKQEEQQQQQQQQQQHNNNKSNSNYNKRSSNYNNNSSNNNKSSSNNKISSNNKSNNKSDNKNSNKNIKSSNNSSSSNHREKRRNQILVDWLSIVTLRG</sequence>
<dbReference type="GO" id="GO:0005737">
    <property type="term" value="C:cytoplasm"/>
    <property type="evidence" value="ECO:0007669"/>
    <property type="project" value="TreeGrafter"/>
</dbReference>
<dbReference type="PANTHER" id="PTHR22959">
    <property type="entry name" value="PYM PROTEIN"/>
    <property type="match status" value="1"/>
</dbReference>
<dbReference type="SUPFAM" id="SSF101931">
    <property type="entry name" value="Pym (Within the bgcn gene intron protein, WIBG), N-terminal domain"/>
    <property type="match status" value="1"/>
</dbReference>
<dbReference type="GO" id="GO:0003723">
    <property type="term" value="F:RNA binding"/>
    <property type="evidence" value="ECO:0007669"/>
    <property type="project" value="TreeGrafter"/>
</dbReference>
<proteinExistence type="inferred from homology"/>
<comment type="subunit">
    <text evidence="2">Interacts (via N-terminus) with magoh and rbm8a; the interaction is direct. Associates (eIF2A-like region) with the 40S ribosomal subunit and the 48S preinitiation complex.</text>
</comment>
<dbReference type="Ensembl" id="ENSEBUT00000010326.1">
    <property type="protein sequence ID" value="ENSEBUP00000009795.1"/>
    <property type="gene ID" value="ENSEBUG00000006292.1"/>
</dbReference>
<dbReference type="PANTHER" id="PTHR22959:SF0">
    <property type="entry name" value="PARTNER OF Y14 AND MAGO"/>
    <property type="match status" value="1"/>
</dbReference>
<dbReference type="GeneTree" id="ENSGT00730000111107"/>
<keyword evidence="6" id="KW-1185">Reference proteome</keyword>
<evidence type="ECO:0000256" key="3">
    <source>
        <dbReference type="SAM" id="MobiDB-lite"/>
    </source>
</evidence>
<dbReference type="Pfam" id="PF09282">
    <property type="entry name" value="Mago-bind"/>
    <property type="match status" value="1"/>
</dbReference>
<evidence type="ECO:0000313" key="6">
    <source>
        <dbReference type="Proteomes" id="UP000694388"/>
    </source>
</evidence>
<dbReference type="GO" id="GO:1903259">
    <property type="term" value="P:exon-exon junction complex disassembly"/>
    <property type="evidence" value="ECO:0007669"/>
    <property type="project" value="InterPro"/>
</dbReference>
<organism evidence="5 6">
    <name type="scientific">Eptatretus burgeri</name>
    <name type="common">Inshore hagfish</name>
    <dbReference type="NCBI Taxonomy" id="7764"/>
    <lineage>
        <taxon>Eukaryota</taxon>
        <taxon>Metazoa</taxon>
        <taxon>Chordata</taxon>
        <taxon>Craniata</taxon>
        <taxon>Vertebrata</taxon>
        <taxon>Cyclostomata</taxon>
        <taxon>Myxini</taxon>
        <taxon>Myxiniformes</taxon>
        <taxon>Myxinidae</taxon>
        <taxon>Eptatretinae</taxon>
        <taxon>Eptatretus</taxon>
    </lineage>
</organism>
<evidence type="ECO:0000313" key="5">
    <source>
        <dbReference type="Ensembl" id="ENSEBUP00000009795.1"/>
    </source>
</evidence>
<dbReference type="Proteomes" id="UP000694388">
    <property type="component" value="Unplaced"/>
</dbReference>
<evidence type="ECO:0000256" key="1">
    <source>
        <dbReference type="ARBA" id="ARBA00009394"/>
    </source>
</evidence>
<feature type="compositionally biased region" description="Basic residues" evidence="3">
    <location>
        <begin position="104"/>
        <end position="114"/>
    </location>
</feature>